<keyword evidence="3" id="KW-0808">Transferase</keyword>
<feature type="domain" description="HTH cro/C1-type" evidence="2">
    <location>
        <begin position="13"/>
        <end position="67"/>
    </location>
</feature>
<evidence type="ECO:0000313" key="3">
    <source>
        <dbReference type="EMBL" id="ERJ13457.1"/>
    </source>
</evidence>
<feature type="repeat" description="TPR" evidence="1">
    <location>
        <begin position="266"/>
        <end position="299"/>
    </location>
</feature>
<keyword evidence="1" id="KW-0802">TPR repeat</keyword>
<dbReference type="SUPFAM" id="SSF47413">
    <property type="entry name" value="lambda repressor-like DNA-binding domains"/>
    <property type="match status" value="1"/>
</dbReference>
<dbReference type="GO" id="GO:0016740">
    <property type="term" value="F:transferase activity"/>
    <property type="evidence" value="ECO:0007669"/>
    <property type="project" value="UniProtKB-KW"/>
</dbReference>
<evidence type="ECO:0000259" key="2">
    <source>
        <dbReference type="PROSITE" id="PS50943"/>
    </source>
</evidence>
<reference evidence="3 4" key="2">
    <citation type="journal article" date="2013" name="PLoS ONE">
        <title>INDIGO - INtegrated Data Warehouse of MIcrobial GenOmes with Examples from the Red Sea Extremophiles.</title>
        <authorList>
            <person name="Alam I."/>
            <person name="Antunes A."/>
            <person name="Kamau A.A."/>
            <person name="Ba Alawi W."/>
            <person name="Kalkatawi M."/>
            <person name="Stingl U."/>
            <person name="Bajic V.B."/>
        </authorList>
    </citation>
    <scope>NUCLEOTIDE SEQUENCE [LARGE SCALE GENOMIC DNA]</scope>
    <source>
        <strain evidence="3 4">SSD-17B</strain>
    </source>
</reference>
<dbReference type="RefSeq" id="WP_008826437.1">
    <property type="nucleotide sequence ID" value="NZ_AFNU02000001.1"/>
</dbReference>
<name>U2DYZ4_9MOLU</name>
<protein>
    <submittedName>
        <fullName evidence="3">UDP-N-acetylglucosamine transferase protein</fullName>
    </submittedName>
</protein>
<dbReference type="InterPro" id="IPR019734">
    <property type="entry name" value="TPR_rpt"/>
</dbReference>
<gene>
    <name evidence="3" type="ORF">HLPCO_000108</name>
</gene>
<sequence length="412" mass="49016">MEQDILLIIAKHIKEMRIRRGLSQNKLAKTLNIGQPVLSRIENGHSNVAISNYVSVLTFLNYKITSINDENLHHFFDDLRKGNKKRLTDYEQEILDKSSLQTLTLTDIICLKIIQSYLAYFNRNMKRFKQFISILEAFSELADDYFIYRLKQLQGLYHIMTLEYGRAEQLLESAYSHSLRCGKEDELILYQRCWIYSKQKNFTQSSLCLYEAEQFANFSQNTNRIIDIDNLLAINYMADYETDLAIAYLKRCENSTKAKHNDDFYSQVIYNLGLSHYLKKDYEKAALYFERSFKIKDSRRDHGLTLSYLLKTLIILKDEERLATYQPFIKEILADEHQTGKKFVQLVKIELEQGKTETYYKFLEKEIIPSLNPSYNRIRLKLLYEELSQFYWNHKQYKNYKMIVNHMMSLIT</sequence>
<dbReference type="InParanoid" id="U2DYZ4"/>
<dbReference type="STRING" id="1033810.HLPCO_000108"/>
<accession>U2DYZ4</accession>
<dbReference type="PROSITE" id="PS50005">
    <property type="entry name" value="TPR"/>
    <property type="match status" value="1"/>
</dbReference>
<dbReference type="Pfam" id="PF01381">
    <property type="entry name" value="HTH_3"/>
    <property type="match status" value="1"/>
</dbReference>
<dbReference type="AlphaFoldDB" id="U2DYZ4"/>
<dbReference type="Gene3D" id="1.10.260.40">
    <property type="entry name" value="lambda repressor-like DNA-binding domains"/>
    <property type="match status" value="1"/>
</dbReference>
<evidence type="ECO:0000256" key="1">
    <source>
        <dbReference type="PROSITE-ProRule" id="PRU00339"/>
    </source>
</evidence>
<dbReference type="InterPro" id="IPR010982">
    <property type="entry name" value="Lambda_DNA-bd_dom_sf"/>
</dbReference>
<dbReference type="InterPro" id="IPR001387">
    <property type="entry name" value="Cro/C1-type_HTH"/>
</dbReference>
<dbReference type="OrthoDB" id="9805356at2"/>
<dbReference type="InterPro" id="IPR011990">
    <property type="entry name" value="TPR-like_helical_dom_sf"/>
</dbReference>
<evidence type="ECO:0000313" key="4">
    <source>
        <dbReference type="Proteomes" id="UP000005707"/>
    </source>
</evidence>
<reference evidence="3 4" key="1">
    <citation type="journal article" date="2011" name="J. Bacteriol.">
        <title>Genome sequence of Haloplasma contractile, an unusual contractile bacterium from a deep-sea anoxic brine lake.</title>
        <authorList>
            <person name="Antunes A."/>
            <person name="Alam I."/>
            <person name="El Dorry H."/>
            <person name="Siam R."/>
            <person name="Robertson A."/>
            <person name="Bajic V.B."/>
            <person name="Stingl U."/>
        </authorList>
    </citation>
    <scope>NUCLEOTIDE SEQUENCE [LARGE SCALE GENOMIC DNA]</scope>
    <source>
        <strain evidence="3 4">SSD-17B</strain>
    </source>
</reference>
<proteinExistence type="predicted"/>
<keyword evidence="4" id="KW-1185">Reference proteome</keyword>
<dbReference type="SMART" id="SM00530">
    <property type="entry name" value="HTH_XRE"/>
    <property type="match status" value="1"/>
</dbReference>
<dbReference type="Gene3D" id="1.25.40.10">
    <property type="entry name" value="Tetratricopeptide repeat domain"/>
    <property type="match status" value="1"/>
</dbReference>
<dbReference type="CDD" id="cd00093">
    <property type="entry name" value="HTH_XRE"/>
    <property type="match status" value="1"/>
</dbReference>
<organism evidence="3 4">
    <name type="scientific">Haloplasma contractile SSD-17B</name>
    <dbReference type="NCBI Taxonomy" id="1033810"/>
    <lineage>
        <taxon>Bacteria</taxon>
        <taxon>Bacillati</taxon>
        <taxon>Mycoplasmatota</taxon>
        <taxon>Mollicutes</taxon>
        <taxon>Haloplasmatales</taxon>
        <taxon>Haloplasmataceae</taxon>
        <taxon>Haloplasma</taxon>
    </lineage>
</organism>
<dbReference type="EMBL" id="AFNU02000001">
    <property type="protein sequence ID" value="ERJ13457.1"/>
    <property type="molecule type" value="Genomic_DNA"/>
</dbReference>
<dbReference type="PROSITE" id="PS50943">
    <property type="entry name" value="HTH_CROC1"/>
    <property type="match status" value="1"/>
</dbReference>
<comment type="caution">
    <text evidence="3">The sequence shown here is derived from an EMBL/GenBank/DDBJ whole genome shotgun (WGS) entry which is preliminary data.</text>
</comment>
<dbReference type="Proteomes" id="UP000005707">
    <property type="component" value="Unassembled WGS sequence"/>
</dbReference>
<dbReference type="SUPFAM" id="SSF81901">
    <property type="entry name" value="HCP-like"/>
    <property type="match status" value="1"/>
</dbReference>
<dbReference type="GO" id="GO:0003677">
    <property type="term" value="F:DNA binding"/>
    <property type="evidence" value="ECO:0007669"/>
    <property type="project" value="InterPro"/>
</dbReference>